<proteinExistence type="inferred from homology"/>
<dbReference type="Pfam" id="PF01648">
    <property type="entry name" value="ACPS"/>
    <property type="match status" value="1"/>
</dbReference>
<dbReference type="SUPFAM" id="SSF56214">
    <property type="entry name" value="4'-phosphopantetheinyl transferase"/>
    <property type="match status" value="2"/>
</dbReference>
<evidence type="ECO:0000259" key="3">
    <source>
        <dbReference type="Pfam" id="PF01648"/>
    </source>
</evidence>
<protein>
    <submittedName>
        <fullName evidence="4">4'-phosphopantetheinyl transferase superfamily protein</fullName>
    </submittedName>
</protein>
<evidence type="ECO:0000313" key="4">
    <source>
        <dbReference type="EMBL" id="HIY95349.1"/>
    </source>
</evidence>
<name>A0A9D1ZWG7_9MICC</name>
<dbReference type="AlphaFoldDB" id="A0A9D1ZWG7"/>
<dbReference type="InterPro" id="IPR037143">
    <property type="entry name" value="4-PPantetheinyl_Trfase_dom_sf"/>
</dbReference>
<sequence length="233" mass="25549">MRLQAALLSWSCGPAQIYIQDLRHYAGHRQLEKARAQLEPRELARAAAFRTEALARRWLLGRWLTKAILARELGQELTQIGWQVSASGKPVHPQRSFSISRTGPYLAVITGPPKLLLGIDCEGTNSAHTHLPASSAALAVFHPSDRVVLRQSETGYRDFLRLWTRLEAAVKATGQGLGGAGHYPVNADRLELAPQGAGLPGQLTLATRFLEPELPLVISWALSSPSQPLPQHR</sequence>
<dbReference type="Proteomes" id="UP000824134">
    <property type="component" value="Unassembled WGS sequence"/>
</dbReference>
<dbReference type="PANTHER" id="PTHR12215">
    <property type="entry name" value="PHOSPHOPANTETHEINE TRANSFERASE"/>
    <property type="match status" value="1"/>
</dbReference>
<keyword evidence="2 4" id="KW-0808">Transferase</keyword>
<accession>A0A9D1ZWG7</accession>
<dbReference type="GO" id="GO:0019878">
    <property type="term" value="P:lysine biosynthetic process via aminoadipic acid"/>
    <property type="evidence" value="ECO:0007669"/>
    <property type="project" value="TreeGrafter"/>
</dbReference>
<evidence type="ECO:0000313" key="5">
    <source>
        <dbReference type="Proteomes" id="UP000824134"/>
    </source>
</evidence>
<dbReference type="Gene3D" id="3.90.470.20">
    <property type="entry name" value="4'-phosphopantetheinyl transferase domain"/>
    <property type="match status" value="1"/>
</dbReference>
<dbReference type="GO" id="GO:0000287">
    <property type="term" value="F:magnesium ion binding"/>
    <property type="evidence" value="ECO:0007669"/>
    <property type="project" value="InterPro"/>
</dbReference>
<dbReference type="GO" id="GO:0008897">
    <property type="term" value="F:holo-[acyl-carrier-protein] synthase activity"/>
    <property type="evidence" value="ECO:0007669"/>
    <property type="project" value="InterPro"/>
</dbReference>
<gene>
    <name evidence="4" type="ORF">H9821_06785</name>
</gene>
<reference evidence="4" key="2">
    <citation type="submission" date="2021-04" db="EMBL/GenBank/DDBJ databases">
        <authorList>
            <person name="Gilroy R."/>
        </authorList>
    </citation>
    <scope>NUCLEOTIDE SEQUENCE</scope>
    <source>
        <strain evidence="4">ChiHjej12B11-9195</strain>
    </source>
</reference>
<dbReference type="EMBL" id="DXCN01000050">
    <property type="protein sequence ID" value="HIY95349.1"/>
    <property type="molecule type" value="Genomic_DNA"/>
</dbReference>
<feature type="domain" description="4'-phosphopantetheinyl transferase" evidence="3">
    <location>
        <begin position="117"/>
        <end position="179"/>
    </location>
</feature>
<dbReference type="GO" id="GO:0005829">
    <property type="term" value="C:cytosol"/>
    <property type="evidence" value="ECO:0007669"/>
    <property type="project" value="TreeGrafter"/>
</dbReference>
<evidence type="ECO:0000256" key="1">
    <source>
        <dbReference type="ARBA" id="ARBA00010990"/>
    </source>
</evidence>
<dbReference type="PANTHER" id="PTHR12215:SF10">
    <property type="entry name" value="L-AMINOADIPATE-SEMIALDEHYDE DEHYDROGENASE-PHOSPHOPANTETHEINYL TRANSFERASE"/>
    <property type="match status" value="1"/>
</dbReference>
<dbReference type="InterPro" id="IPR008278">
    <property type="entry name" value="4-PPantetheinyl_Trfase_dom"/>
</dbReference>
<evidence type="ECO:0000256" key="2">
    <source>
        <dbReference type="ARBA" id="ARBA00022679"/>
    </source>
</evidence>
<comment type="caution">
    <text evidence="4">The sequence shown here is derived from an EMBL/GenBank/DDBJ whole genome shotgun (WGS) entry which is preliminary data.</text>
</comment>
<comment type="similarity">
    <text evidence="1">Belongs to the P-Pant transferase superfamily. Gsp/Sfp/HetI/AcpT family.</text>
</comment>
<organism evidence="4 5">
    <name type="scientific">Candidatus Rothia avicola</name>
    <dbReference type="NCBI Taxonomy" id="2840478"/>
    <lineage>
        <taxon>Bacteria</taxon>
        <taxon>Bacillati</taxon>
        <taxon>Actinomycetota</taxon>
        <taxon>Actinomycetes</taxon>
        <taxon>Micrococcales</taxon>
        <taxon>Micrococcaceae</taxon>
        <taxon>Rothia</taxon>
    </lineage>
</organism>
<dbReference type="InterPro" id="IPR050559">
    <property type="entry name" value="P-Pant_transferase_sf"/>
</dbReference>
<reference evidence="4" key="1">
    <citation type="journal article" date="2021" name="PeerJ">
        <title>Extensive microbial diversity within the chicken gut microbiome revealed by metagenomics and culture.</title>
        <authorList>
            <person name="Gilroy R."/>
            <person name="Ravi A."/>
            <person name="Getino M."/>
            <person name="Pursley I."/>
            <person name="Horton D.L."/>
            <person name="Alikhan N.F."/>
            <person name="Baker D."/>
            <person name="Gharbi K."/>
            <person name="Hall N."/>
            <person name="Watson M."/>
            <person name="Adriaenssens E.M."/>
            <person name="Foster-Nyarko E."/>
            <person name="Jarju S."/>
            <person name="Secka A."/>
            <person name="Antonio M."/>
            <person name="Oren A."/>
            <person name="Chaudhuri R.R."/>
            <person name="La Ragione R."/>
            <person name="Hildebrand F."/>
            <person name="Pallen M.J."/>
        </authorList>
    </citation>
    <scope>NUCLEOTIDE SEQUENCE</scope>
    <source>
        <strain evidence="4">ChiHjej12B11-9195</strain>
    </source>
</reference>